<evidence type="ECO:0000313" key="8">
    <source>
        <dbReference type="Proteomes" id="UP000318681"/>
    </source>
</evidence>
<reference evidence="7 8" key="1">
    <citation type="submission" date="2019-07" db="EMBL/GenBank/DDBJ databases">
        <title>Sphingomonas solaris sp. nov., isolated from a solar panel from Boston, Massachusetts.</title>
        <authorList>
            <person name="Tanner K."/>
            <person name="Pascual J."/>
            <person name="Mancuso C."/>
            <person name="Pereto J."/>
            <person name="Khalil A."/>
            <person name="Vilanova C."/>
        </authorList>
    </citation>
    <scope>NUCLEOTIDE SEQUENCE [LARGE SCALE GENOMIC DNA]</scope>
    <source>
        <strain evidence="7 8">R4DWN</strain>
    </source>
</reference>
<evidence type="ECO:0000313" key="7">
    <source>
        <dbReference type="EMBL" id="TVV77359.1"/>
    </source>
</evidence>
<keyword evidence="3 5" id="KW-1133">Transmembrane helix</keyword>
<evidence type="ECO:0000256" key="5">
    <source>
        <dbReference type="SAM" id="Phobius"/>
    </source>
</evidence>
<organism evidence="7 8">
    <name type="scientific">Alterirhizorhabdus solaris</name>
    <dbReference type="NCBI Taxonomy" id="2529389"/>
    <lineage>
        <taxon>Bacteria</taxon>
        <taxon>Pseudomonadati</taxon>
        <taxon>Pseudomonadota</taxon>
        <taxon>Alphaproteobacteria</taxon>
        <taxon>Sphingomonadales</taxon>
        <taxon>Rhizorhabdaceae</taxon>
        <taxon>Alterirhizorhabdus</taxon>
    </lineage>
</organism>
<sequence>MAEDEQPGRGALAEDRTDLAEDRTLLANERTFSGWARTSMASIGIGVGFSALFRPVEPTWVAKAIATLFFLLAAFLIISAERRACALQARLNAHKIHDLATMNFRVMAIVISVGAMSLIVAIWWLT</sequence>
<dbReference type="AlphaFoldDB" id="A0A558RD28"/>
<evidence type="ECO:0000256" key="1">
    <source>
        <dbReference type="ARBA" id="ARBA00004127"/>
    </source>
</evidence>
<keyword evidence="2 5" id="KW-0812">Transmembrane</keyword>
<evidence type="ECO:0000256" key="4">
    <source>
        <dbReference type="ARBA" id="ARBA00023136"/>
    </source>
</evidence>
<protein>
    <submittedName>
        <fullName evidence="7">DUF202 domain-containing protein</fullName>
    </submittedName>
</protein>
<dbReference type="RefSeq" id="WP_145147183.1">
    <property type="nucleotide sequence ID" value="NZ_VNIM01000002.1"/>
</dbReference>
<keyword evidence="4 5" id="KW-0472">Membrane</keyword>
<keyword evidence="8" id="KW-1185">Reference proteome</keyword>
<comment type="subcellular location">
    <subcellularLocation>
        <location evidence="1">Endomembrane system</location>
        <topology evidence="1">Multi-pass membrane protein</topology>
    </subcellularLocation>
</comment>
<dbReference type="EMBL" id="VNIM01000002">
    <property type="protein sequence ID" value="TVV77359.1"/>
    <property type="molecule type" value="Genomic_DNA"/>
</dbReference>
<proteinExistence type="predicted"/>
<feature type="transmembrane region" description="Helical" evidence="5">
    <location>
        <begin position="102"/>
        <end position="125"/>
    </location>
</feature>
<gene>
    <name evidence="7" type="ORF">FOY91_00945</name>
</gene>
<dbReference type="InterPro" id="IPR003807">
    <property type="entry name" value="DUF202"/>
</dbReference>
<evidence type="ECO:0000259" key="6">
    <source>
        <dbReference type="Pfam" id="PF02656"/>
    </source>
</evidence>
<dbReference type="Proteomes" id="UP000318681">
    <property type="component" value="Unassembled WGS sequence"/>
</dbReference>
<dbReference type="Pfam" id="PF02656">
    <property type="entry name" value="DUF202"/>
    <property type="match status" value="1"/>
</dbReference>
<dbReference type="OrthoDB" id="582337at2"/>
<dbReference type="GO" id="GO:0012505">
    <property type="term" value="C:endomembrane system"/>
    <property type="evidence" value="ECO:0007669"/>
    <property type="project" value="UniProtKB-SubCell"/>
</dbReference>
<feature type="transmembrane region" description="Helical" evidence="5">
    <location>
        <begin position="60"/>
        <end position="81"/>
    </location>
</feature>
<name>A0A558RD28_9SPHN</name>
<feature type="domain" description="DUF202" evidence="6">
    <location>
        <begin position="23"/>
        <end position="87"/>
    </location>
</feature>
<comment type="caution">
    <text evidence="7">The sequence shown here is derived from an EMBL/GenBank/DDBJ whole genome shotgun (WGS) entry which is preliminary data.</text>
</comment>
<evidence type="ECO:0000256" key="2">
    <source>
        <dbReference type="ARBA" id="ARBA00022692"/>
    </source>
</evidence>
<evidence type="ECO:0000256" key="3">
    <source>
        <dbReference type="ARBA" id="ARBA00022989"/>
    </source>
</evidence>
<accession>A0A558RD28</accession>